<feature type="binding site" evidence="9">
    <location>
        <position position="45"/>
    </location>
    <ligand>
        <name>NADPH</name>
        <dbReference type="ChEBI" id="CHEBI:57783"/>
    </ligand>
</feature>
<dbReference type="InterPro" id="IPR036169">
    <property type="entry name" value="DXPR_C_sf"/>
</dbReference>
<feature type="binding site" evidence="9">
    <location>
        <position position="181"/>
    </location>
    <ligand>
        <name>1-deoxy-D-xylulose 5-phosphate</name>
        <dbReference type="ChEBI" id="CHEBI:57792"/>
    </ligand>
</feature>
<feature type="binding site" evidence="9">
    <location>
        <position position="157"/>
    </location>
    <ligand>
        <name>1-deoxy-D-xylulose 5-phosphate</name>
        <dbReference type="ChEBI" id="CHEBI:57792"/>
    </ligand>
</feature>
<dbReference type="GO" id="GO:0030604">
    <property type="term" value="F:1-deoxy-D-xylulose-5-phosphate reductoisomerase activity"/>
    <property type="evidence" value="ECO:0007669"/>
    <property type="project" value="UniProtKB-EC"/>
</dbReference>
<keyword evidence="5 9" id="KW-0560">Oxidoreductase</keyword>
<comment type="caution">
    <text evidence="9">Lacks conserved residue(s) required for the propagation of feature annotation.</text>
</comment>
<dbReference type="PIRSF" id="PIRSF006205">
    <property type="entry name" value="Dxp_reductismrs"/>
    <property type="match status" value="1"/>
</dbReference>
<feature type="binding site" evidence="9">
    <location>
        <position position="226"/>
    </location>
    <ligand>
        <name>1-deoxy-D-xylulose 5-phosphate</name>
        <dbReference type="ChEBI" id="CHEBI:57792"/>
    </ligand>
</feature>
<evidence type="ECO:0000256" key="1">
    <source>
        <dbReference type="ARBA" id="ARBA00005094"/>
    </source>
</evidence>
<comment type="caution">
    <text evidence="13">The sequence shown here is derived from an EMBL/GenBank/DDBJ whole genome shotgun (WGS) entry which is preliminary data.</text>
</comment>
<dbReference type="NCBIfam" id="TIGR00243">
    <property type="entry name" value="Dxr"/>
    <property type="match status" value="1"/>
</dbReference>
<organism evidence="13 14">
    <name type="scientific">Mucilaginibacter roseus</name>
    <dbReference type="NCBI Taxonomy" id="1528868"/>
    <lineage>
        <taxon>Bacteria</taxon>
        <taxon>Pseudomonadati</taxon>
        <taxon>Bacteroidota</taxon>
        <taxon>Sphingobacteriia</taxon>
        <taxon>Sphingobacteriales</taxon>
        <taxon>Sphingobacteriaceae</taxon>
        <taxon>Mucilaginibacter</taxon>
    </lineage>
</organism>
<dbReference type="Proteomes" id="UP001199919">
    <property type="component" value="Unassembled WGS sequence"/>
</dbReference>
<dbReference type="InterPro" id="IPR026877">
    <property type="entry name" value="DXPR_C"/>
</dbReference>
<accession>A0ABS8TZ49</accession>
<feature type="binding site" evidence="9">
    <location>
        <position position="18"/>
    </location>
    <ligand>
        <name>NADPH</name>
        <dbReference type="ChEBI" id="CHEBI:57783"/>
    </ligand>
</feature>
<dbReference type="Gene3D" id="1.10.1740.10">
    <property type="match status" value="1"/>
</dbReference>
<evidence type="ECO:0000256" key="3">
    <source>
        <dbReference type="ARBA" id="ARBA00022723"/>
    </source>
</evidence>
<feature type="binding site" evidence="9">
    <location>
        <position position="222"/>
    </location>
    <ligand>
        <name>1-deoxy-D-xylulose 5-phosphate</name>
        <dbReference type="ChEBI" id="CHEBI:57792"/>
    </ligand>
</feature>
<feature type="binding site" evidence="9">
    <location>
        <position position="131"/>
    </location>
    <ligand>
        <name>NADPH</name>
        <dbReference type="ChEBI" id="CHEBI:57783"/>
    </ligand>
</feature>
<evidence type="ECO:0000256" key="6">
    <source>
        <dbReference type="ARBA" id="ARBA00023211"/>
    </source>
</evidence>
<feature type="binding site" evidence="9">
    <location>
        <position position="17"/>
    </location>
    <ligand>
        <name>NADPH</name>
        <dbReference type="ChEBI" id="CHEBI:57783"/>
    </ligand>
</feature>
<evidence type="ECO:0000256" key="7">
    <source>
        <dbReference type="ARBA" id="ARBA00023229"/>
    </source>
</evidence>
<evidence type="ECO:0000313" key="14">
    <source>
        <dbReference type="Proteomes" id="UP001199919"/>
    </source>
</evidence>
<dbReference type="Pfam" id="PF13288">
    <property type="entry name" value="DXPR_C"/>
    <property type="match status" value="1"/>
</dbReference>
<keyword evidence="6 9" id="KW-0464">Manganese</keyword>
<dbReference type="InterPro" id="IPR036291">
    <property type="entry name" value="NAD(P)-bd_dom_sf"/>
</dbReference>
<feature type="binding site" evidence="9">
    <location>
        <position position="217"/>
    </location>
    <ligand>
        <name>1-deoxy-D-xylulose 5-phosphate</name>
        <dbReference type="ChEBI" id="CHEBI:57792"/>
    </ligand>
</feature>
<evidence type="ECO:0000256" key="9">
    <source>
        <dbReference type="HAMAP-Rule" id="MF_00183"/>
    </source>
</evidence>
<keyword evidence="14" id="KW-1185">Reference proteome</keyword>
<keyword evidence="3 9" id="KW-0479">Metal-binding</keyword>
<gene>
    <name evidence="9" type="primary">dxr</name>
    <name evidence="13" type="ORF">LT679_06010</name>
</gene>
<dbReference type="NCBIfam" id="NF009114">
    <property type="entry name" value="PRK12464.1"/>
    <property type="match status" value="1"/>
</dbReference>
<feature type="binding site" evidence="9">
    <location>
        <position position="20"/>
    </location>
    <ligand>
        <name>NADPH</name>
        <dbReference type="ChEBI" id="CHEBI:57783"/>
    </ligand>
</feature>
<dbReference type="HAMAP" id="MF_00183">
    <property type="entry name" value="DXP_reductoisom"/>
    <property type="match status" value="1"/>
</dbReference>
<evidence type="ECO:0000256" key="2">
    <source>
        <dbReference type="ARBA" id="ARBA00006825"/>
    </source>
</evidence>
<evidence type="ECO:0000256" key="5">
    <source>
        <dbReference type="ARBA" id="ARBA00023002"/>
    </source>
</evidence>
<keyword evidence="7 9" id="KW-0414">Isoprene biosynthesis</keyword>
<dbReference type="Pfam" id="PF02670">
    <property type="entry name" value="DXP_reductoisom"/>
    <property type="match status" value="1"/>
</dbReference>
<feature type="binding site" evidence="9">
    <location>
        <position position="156"/>
    </location>
    <ligand>
        <name>1-deoxy-D-xylulose 5-phosphate</name>
        <dbReference type="ChEBI" id="CHEBI:57792"/>
    </ligand>
</feature>
<evidence type="ECO:0000256" key="4">
    <source>
        <dbReference type="ARBA" id="ARBA00022857"/>
    </source>
</evidence>
<keyword evidence="9" id="KW-0460">Magnesium</keyword>
<dbReference type="PANTHER" id="PTHR30525:SF0">
    <property type="entry name" value="1-DEOXY-D-XYLULOSE 5-PHOSPHATE REDUCTOISOMERASE, CHLOROPLASTIC"/>
    <property type="match status" value="1"/>
</dbReference>
<dbReference type="SUPFAM" id="SSF51735">
    <property type="entry name" value="NAD(P)-binding Rossmann-fold domains"/>
    <property type="match status" value="1"/>
</dbReference>
<feature type="binding site" evidence="9">
    <location>
        <position position="157"/>
    </location>
    <ligand>
        <name>Mn(2+)</name>
        <dbReference type="ChEBI" id="CHEBI:29035"/>
    </ligand>
</feature>
<feature type="binding site" evidence="9">
    <location>
        <position position="210"/>
    </location>
    <ligand>
        <name>NADPH</name>
        <dbReference type="ChEBI" id="CHEBI:57783"/>
    </ligand>
</feature>
<keyword evidence="4 9" id="KW-0521">NADP</keyword>
<dbReference type="PANTHER" id="PTHR30525">
    <property type="entry name" value="1-DEOXY-D-XYLULOSE 5-PHOSPHATE REDUCTOISOMERASE"/>
    <property type="match status" value="1"/>
</dbReference>
<feature type="binding site" evidence="9">
    <location>
        <position position="226"/>
    </location>
    <ligand>
        <name>Mn(2+)</name>
        <dbReference type="ChEBI" id="CHEBI:29035"/>
    </ligand>
</feature>
<name>A0ABS8TZ49_9SPHI</name>
<evidence type="ECO:0000259" key="11">
    <source>
        <dbReference type="Pfam" id="PF08436"/>
    </source>
</evidence>
<comment type="similarity">
    <text evidence="2 9">Belongs to the DXR family.</text>
</comment>
<protein>
    <recommendedName>
        <fullName evidence="9">1-deoxy-D-xylulose 5-phosphate reductoisomerase</fullName>
        <shortName evidence="9">DXP reductoisomerase</shortName>
        <ecNumber evidence="9">1.1.1.267</ecNumber>
    </recommendedName>
    <alternativeName>
        <fullName evidence="9">1-deoxyxylulose-5-phosphate reductoisomerase</fullName>
    </alternativeName>
    <alternativeName>
        <fullName evidence="9">2-C-methyl-D-erythritol 4-phosphate synthase</fullName>
    </alternativeName>
</protein>
<dbReference type="Pfam" id="PF08436">
    <property type="entry name" value="DXP_redisom_C"/>
    <property type="match status" value="1"/>
</dbReference>
<feature type="binding site" evidence="9">
    <location>
        <position position="19"/>
    </location>
    <ligand>
        <name>NADPH</name>
        <dbReference type="ChEBI" id="CHEBI:57783"/>
    </ligand>
</feature>
<dbReference type="InterPro" id="IPR003821">
    <property type="entry name" value="DXP_reductoisomerase"/>
</dbReference>
<feature type="domain" description="1-deoxy-D-xylulose 5-phosphate reductoisomerase C-terminal" evidence="11">
    <location>
        <begin position="151"/>
        <end position="234"/>
    </location>
</feature>
<dbReference type="SUPFAM" id="SSF55347">
    <property type="entry name" value="Glyceraldehyde-3-phosphate dehydrogenase-like, C-terminal domain"/>
    <property type="match status" value="1"/>
</dbReference>
<evidence type="ECO:0000313" key="13">
    <source>
        <dbReference type="EMBL" id="MCD8740151.1"/>
    </source>
</evidence>
<dbReference type="RefSeq" id="WP_232176528.1">
    <property type="nucleotide sequence ID" value="NZ_JAJPWV010000002.1"/>
</dbReference>
<dbReference type="InterPro" id="IPR013644">
    <property type="entry name" value="DXP_reductoisomerase_C"/>
</dbReference>
<evidence type="ECO:0000259" key="10">
    <source>
        <dbReference type="Pfam" id="PF02670"/>
    </source>
</evidence>
<reference evidence="13 14" key="1">
    <citation type="submission" date="2021-12" db="EMBL/GenBank/DDBJ databases">
        <title>Mucilaginibacter roseus genome.</title>
        <authorList>
            <person name="Ferreira J.R."/>
            <person name="Newman J.D."/>
        </authorList>
    </citation>
    <scope>NUCLEOTIDE SEQUENCE [LARGE SCALE GENOMIC DNA]</scope>
    <source>
        <strain evidence="13 14">LMG 28454</strain>
    </source>
</reference>
<feature type="binding site" evidence="9">
    <location>
        <position position="155"/>
    </location>
    <ligand>
        <name>Mn(2+)</name>
        <dbReference type="ChEBI" id="CHEBI:29035"/>
    </ligand>
</feature>
<comment type="pathway">
    <text evidence="1 9">Isoprenoid biosynthesis; isopentenyl diphosphate biosynthesis via DXP pathway; isopentenyl diphosphate from 1-deoxy-D-xylulose 5-phosphate: step 1/6.</text>
</comment>
<dbReference type="InterPro" id="IPR013512">
    <property type="entry name" value="DXP_reductoisomerase_N"/>
</dbReference>
<comment type="cofactor">
    <cofactor evidence="9">
        <name>Mg(2+)</name>
        <dbReference type="ChEBI" id="CHEBI:18420"/>
    </cofactor>
    <cofactor evidence="9">
        <name>Mn(2+)</name>
        <dbReference type="ChEBI" id="CHEBI:29035"/>
    </cofactor>
</comment>
<dbReference type="EC" id="1.1.1.267" evidence="9"/>
<dbReference type="SUPFAM" id="SSF69055">
    <property type="entry name" value="1-deoxy-D-xylulose-5-phosphate reductoisomerase, C-terminal domain"/>
    <property type="match status" value="1"/>
</dbReference>
<dbReference type="Gene3D" id="3.40.50.720">
    <property type="entry name" value="NAD(P)-binding Rossmann-like Domain"/>
    <property type="match status" value="1"/>
</dbReference>
<comment type="function">
    <text evidence="9">Catalyzes the NADPH-dependent rearrangement and reduction of 1-deoxy-D-xylulose-5-phosphate (DXP) to 2-C-methyl-D-erythritol 4-phosphate (MEP).</text>
</comment>
<evidence type="ECO:0000256" key="8">
    <source>
        <dbReference type="ARBA" id="ARBA00048543"/>
    </source>
</evidence>
<feature type="domain" description="1-deoxy-D-xylulose 5-phosphate reductoisomerase N-terminal" evidence="10">
    <location>
        <begin position="11"/>
        <end position="137"/>
    </location>
</feature>
<proteinExistence type="inferred from homology"/>
<feature type="binding site" evidence="9">
    <location>
        <position position="130"/>
    </location>
    <ligand>
        <name>1-deoxy-D-xylulose 5-phosphate</name>
        <dbReference type="ChEBI" id="CHEBI:57792"/>
    </ligand>
</feature>
<dbReference type="EMBL" id="JAJPWV010000002">
    <property type="protein sequence ID" value="MCD8740151.1"/>
    <property type="molecule type" value="Genomic_DNA"/>
</dbReference>
<feature type="binding site" evidence="9">
    <location>
        <position position="129"/>
    </location>
    <ligand>
        <name>NADPH</name>
        <dbReference type="ChEBI" id="CHEBI:57783"/>
    </ligand>
</feature>
<sequence length="401" mass="43973">MLDNISQIKNIAILGSTGSIGTQALEVVNENPDLFQVVLLTANNNADLLIQQALEFYPTHVAICDESKYGYVKEALAKTEIKVHAGHKAIVELVTLAEIHVVLTAMVGFAGLEPTIAAIRAGKDIALANKETLVVAGELITELAREHNVKILPVDSEHSAIFQCLVGEEQNPIEKIILTASGGPFRGRDAAYLANVTREDALKHPNWVMGAKITIDSASLMNKGLEVVEAKWLFDLQPAQIEVIVHPQSIIHSMVQFEDGSIKAQMGLPDMKLPIQYALGYPQRIANNFKRFGFTDYPSLTFEQPDIKTFRNLGLVFDALGAGGNMPCIVNAANEVAVAAFLNKQTGFLAMSDIIEACMQKMEFIETPALHDYMETDRQTRLLAQNLIQTLPLKALHFDTN</sequence>
<feature type="domain" description="DXP reductoisomerase C-terminal" evidence="12">
    <location>
        <begin position="266"/>
        <end position="381"/>
    </location>
</feature>
<feature type="binding site" evidence="9">
    <location>
        <position position="204"/>
    </location>
    <ligand>
        <name>1-deoxy-D-xylulose 5-phosphate</name>
        <dbReference type="ChEBI" id="CHEBI:57792"/>
    </ligand>
</feature>
<comment type="catalytic activity">
    <reaction evidence="8">
        <text>2-C-methyl-D-erythritol 4-phosphate + NADP(+) = 1-deoxy-D-xylulose 5-phosphate + NADPH + H(+)</text>
        <dbReference type="Rhea" id="RHEA:13717"/>
        <dbReference type="ChEBI" id="CHEBI:15378"/>
        <dbReference type="ChEBI" id="CHEBI:57783"/>
        <dbReference type="ChEBI" id="CHEBI:57792"/>
        <dbReference type="ChEBI" id="CHEBI:58262"/>
        <dbReference type="ChEBI" id="CHEBI:58349"/>
        <dbReference type="EC" id="1.1.1.267"/>
    </reaction>
    <physiologicalReaction direction="right-to-left" evidence="8">
        <dbReference type="Rhea" id="RHEA:13719"/>
    </physiologicalReaction>
</comment>
<feature type="binding site" evidence="9">
    <location>
        <position position="223"/>
    </location>
    <ligand>
        <name>1-deoxy-D-xylulose 5-phosphate</name>
        <dbReference type="ChEBI" id="CHEBI:57792"/>
    </ligand>
</feature>
<evidence type="ECO:0000259" key="12">
    <source>
        <dbReference type="Pfam" id="PF13288"/>
    </source>
</evidence>